<organism evidence="1 2">
    <name type="scientific">Panagrolaimus sp. ES5</name>
    <dbReference type="NCBI Taxonomy" id="591445"/>
    <lineage>
        <taxon>Eukaryota</taxon>
        <taxon>Metazoa</taxon>
        <taxon>Ecdysozoa</taxon>
        <taxon>Nematoda</taxon>
        <taxon>Chromadorea</taxon>
        <taxon>Rhabditida</taxon>
        <taxon>Tylenchina</taxon>
        <taxon>Panagrolaimomorpha</taxon>
        <taxon>Panagrolaimoidea</taxon>
        <taxon>Panagrolaimidae</taxon>
        <taxon>Panagrolaimus</taxon>
    </lineage>
</organism>
<dbReference type="Proteomes" id="UP000887579">
    <property type="component" value="Unplaced"/>
</dbReference>
<dbReference type="WBParaSite" id="ES5_v2.g474.t1">
    <property type="protein sequence ID" value="ES5_v2.g474.t1"/>
    <property type="gene ID" value="ES5_v2.g474"/>
</dbReference>
<evidence type="ECO:0000313" key="2">
    <source>
        <dbReference type="WBParaSite" id="ES5_v2.g474.t1"/>
    </source>
</evidence>
<sequence length="87" mass="9822">MHQTLALIQIRPNTRPSFAPPLRPISRESLDDEDSYDQAWDIRSPTFVPCPLPPQNIIPENIPLASMGRPEPPPRALKKDNMGEIPE</sequence>
<evidence type="ECO:0000313" key="1">
    <source>
        <dbReference type="Proteomes" id="UP000887579"/>
    </source>
</evidence>
<name>A0AC34GNG1_9BILA</name>
<proteinExistence type="predicted"/>
<reference evidence="2" key="1">
    <citation type="submission" date="2022-11" db="UniProtKB">
        <authorList>
            <consortium name="WormBaseParasite"/>
        </authorList>
    </citation>
    <scope>IDENTIFICATION</scope>
</reference>
<protein>
    <submittedName>
        <fullName evidence="2">Uncharacterized protein</fullName>
    </submittedName>
</protein>
<accession>A0AC34GNG1</accession>